<dbReference type="InterPro" id="IPR000305">
    <property type="entry name" value="GIY-YIG_endonuc"/>
</dbReference>
<dbReference type="SUPFAM" id="SSF82771">
    <property type="entry name" value="GIY-YIG endonuclease"/>
    <property type="match status" value="1"/>
</dbReference>
<gene>
    <name evidence="3" type="ORF">UT23_C0004G0108</name>
</gene>
<dbReference type="InterPro" id="IPR035901">
    <property type="entry name" value="GIY-YIG_endonuc_sf"/>
</dbReference>
<accession>A0A0G0PJL2</accession>
<dbReference type="Proteomes" id="UP000034325">
    <property type="component" value="Unassembled WGS sequence"/>
</dbReference>
<protein>
    <submittedName>
        <fullName evidence="3">GIY-YIG catalytic domain protein</fullName>
    </submittedName>
</protein>
<dbReference type="CDD" id="cd10456">
    <property type="entry name" value="GIY-YIG_UPF0213"/>
    <property type="match status" value="1"/>
</dbReference>
<dbReference type="PANTHER" id="PTHR34477:SF1">
    <property type="entry name" value="UPF0213 PROTEIN YHBQ"/>
    <property type="match status" value="1"/>
</dbReference>
<comment type="similarity">
    <text evidence="1">Belongs to the UPF0213 family.</text>
</comment>
<dbReference type="EMBL" id="LBWA01000004">
    <property type="protein sequence ID" value="KKQ98269.1"/>
    <property type="molecule type" value="Genomic_DNA"/>
</dbReference>
<evidence type="ECO:0000256" key="1">
    <source>
        <dbReference type="ARBA" id="ARBA00007435"/>
    </source>
</evidence>
<dbReference type="InterPro" id="IPR050190">
    <property type="entry name" value="UPF0213_domain"/>
</dbReference>
<evidence type="ECO:0000313" key="4">
    <source>
        <dbReference type="Proteomes" id="UP000034325"/>
    </source>
</evidence>
<dbReference type="PROSITE" id="PS50164">
    <property type="entry name" value="GIY_YIG"/>
    <property type="match status" value="1"/>
</dbReference>
<name>A0A0G0PJL2_9BACT</name>
<dbReference type="Gene3D" id="3.40.1440.10">
    <property type="entry name" value="GIY-YIG endonuclease"/>
    <property type="match status" value="1"/>
</dbReference>
<dbReference type="SMART" id="SM00465">
    <property type="entry name" value="GIYc"/>
    <property type="match status" value="1"/>
</dbReference>
<sequence length="108" mass="12908">MSSVSSVVERIFLMEYFLYILRTSSDTLYIGQTNNLEKRLKEHQSKSNKSAKYIRYFNSFNLVYSEKYSTRKEAMQREWQLKKWSREKKELLIHGTIVPSQVEGKNKS</sequence>
<organism evidence="3 4">
    <name type="scientific">Candidatus Woesebacteria bacterium GW2011_GWA1_39_12</name>
    <dbReference type="NCBI Taxonomy" id="1618549"/>
    <lineage>
        <taxon>Bacteria</taxon>
        <taxon>Candidatus Woeseibacteriota</taxon>
    </lineage>
</organism>
<dbReference type="AlphaFoldDB" id="A0A0G0PJL2"/>
<dbReference type="Pfam" id="PF01541">
    <property type="entry name" value="GIY-YIG"/>
    <property type="match status" value="1"/>
</dbReference>
<evidence type="ECO:0000313" key="3">
    <source>
        <dbReference type="EMBL" id="KKQ98269.1"/>
    </source>
</evidence>
<reference evidence="3 4" key="1">
    <citation type="journal article" date="2015" name="Nature">
        <title>rRNA introns, odd ribosomes, and small enigmatic genomes across a large radiation of phyla.</title>
        <authorList>
            <person name="Brown C.T."/>
            <person name="Hug L.A."/>
            <person name="Thomas B.C."/>
            <person name="Sharon I."/>
            <person name="Castelle C.J."/>
            <person name="Singh A."/>
            <person name="Wilkins M.J."/>
            <person name="Williams K.H."/>
            <person name="Banfield J.F."/>
        </authorList>
    </citation>
    <scope>NUCLEOTIDE SEQUENCE [LARGE SCALE GENOMIC DNA]</scope>
</reference>
<proteinExistence type="inferred from homology"/>
<comment type="caution">
    <text evidence="3">The sequence shown here is derived from an EMBL/GenBank/DDBJ whole genome shotgun (WGS) entry which is preliminary data.</text>
</comment>
<evidence type="ECO:0000259" key="2">
    <source>
        <dbReference type="PROSITE" id="PS50164"/>
    </source>
</evidence>
<dbReference type="PANTHER" id="PTHR34477">
    <property type="entry name" value="UPF0213 PROTEIN YHBQ"/>
    <property type="match status" value="1"/>
</dbReference>
<feature type="domain" description="GIY-YIG" evidence="2">
    <location>
        <begin position="14"/>
        <end position="91"/>
    </location>
</feature>